<dbReference type="Gene3D" id="1.20.120.10">
    <property type="entry name" value="Cytochrome c/b562"/>
    <property type="match status" value="1"/>
</dbReference>
<dbReference type="Proteomes" id="UP000811255">
    <property type="component" value="Unassembled WGS sequence"/>
</dbReference>
<accession>A0ABS5W491</accession>
<sequence length="184" mass="20001">MKTLLRISTIGLFPLALAACNQASEPAPDATTAVASPTAPTLKLPVSLNAAMVSMVDHSADYIFALGNDDLPRTDRDWLLVRNSAYEMMLAGAVTQIPGTGAFDEQWTSNSEWQTLAKQLTAHGAEALKLAEARSTNVEQWQALGDRLVQTCLQCHEKFKPEIPSEGILKGSTERQSRGESIFR</sequence>
<evidence type="ECO:0000313" key="2">
    <source>
        <dbReference type="EMBL" id="MBT2134025.1"/>
    </source>
</evidence>
<evidence type="ECO:0000313" key="3">
    <source>
        <dbReference type="Proteomes" id="UP000811255"/>
    </source>
</evidence>
<evidence type="ECO:0000256" key="1">
    <source>
        <dbReference type="SAM" id="SignalP"/>
    </source>
</evidence>
<feature type="chain" id="PRO_5045953945" evidence="1">
    <location>
        <begin position="19"/>
        <end position="184"/>
    </location>
</feature>
<proteinExistence type="predicted"/>
<gene>
    <name evidence="2" type="ORF">KK137_06730</name>
</gene>
<comment type="caution">
    <text evidence="2">The sequence shown here is derived from an EMBL/GenBank/DDBJ whole genome shotgun (WGS) entry which is preliminary data.</text>
</comment>
<organism evidence="2 3">
    <name type="scientific">Croceibacterium selenioxidans</name>
    <dbReference type="NCBI Taxonomy" id="2838833"/>
    <lineage>
        <taxon>Bacteria</taxon>
        <taxon>Pseudomonadati</taxon>
        <taxon>Pseudomonadota</taxon>
        <taxon>Alphaproteobacteria</taxon>
        <taxon>Sphingomonadales</taxon>
        <taxon>Erythrobacteraceae</taxon>
        <taxon>Croceibacterium</taxon>
    </lineage>
</organism>
<reference evidence="2 3" key="1">
    <citation type="submission" date="2021-05" db="EMBL/GenBank/DDBJ databases">
        <title>Croceibacterium sp. LX-88 genome sequence.</title>
        <authorList>
            <person name="Luo X."/>
        </authorList>
    </citation>
    <scope>NUCLEOTIDE SEQUENCE [LARGE SCALE GENOMIC DNA]</scope>
    <source>
        <strain evidence="2 3">LX-88</strain>
    </source>
</reference>
<dbReference type="InterPro" id="IPR010980">
    <property type="entry name" value="Cyt_c/b562"/>
</dbReference>
<name>A0ABS5W491_9SPHN</name>
<protein>
    <submittedName>
        <fullName evidence="2">Cytochrome c</fullName>
    </submittedName>
</protein>
<feature type="signal peptide" evidence="1">
    <location>
        <begin position="1"/>
        <end position="18"/>
    </location>
</feature>
<keyword evidence="3" id="KW-1185">Reference proteome</keyword>
<dbReference type="RefSeq" id="WP_214535386.1">
    <property type="nucleotide sequence ID" value="NZ_JAHFVK010000001.1"/>
</dbReference>
<dbReference type="EMBL" id="JAHFVK010000001">
    <property type="protein sequence ID" value="MBT2134025.1"/>
    <property type="molecule type" value="Genomic_DNA"/>
</dbReference>
<dbReference type="PROSITE" id="PS51257">
    <property type="entry name" value="PROKAR_LIPOPROTEIN"/>
    <property type="match status" value="1"/>
</dbReference>
<keyword evidence="1" id="KW-0732">Signal</keyword>
<dbReference type="SUPFAM" id="SSF47175">
    <property type="entry name" value="Cytochromes"/>
    <property type="match status" value="1"/>
</dbReference>